<dbReference type="Proteomes" id="UP000092993">
    <property type="component" value="Unassembled WGS sequence"/>
</dbReference>
<dbReference type="EMBL" id="LUGG01000005">
    <property type="protein sequence ID" value="OBZ74269.1"/>
    <property type="molecule type" value="Genomic_DNA"/>
</dbReference>
<protein>
    <submittedName>
        <fullName evidence="1">Uncharacterized protein</fullName>
    </submittedName>
</protein>
<organism evidence="1 2">
    <name type="scientific">Grifola frondosa</name>
    <name type="common">Maitake</name>
    <name type="synonym">Polyporus frondosus</name>
    <dbReference type="NCBI Taxonomy" id="5627"/>
    <lineage>
        <taxon>Eukaryota</taxon>
        <taxon>Fungi</taxon>
        <taxon>Dikarya</taxon>
        <taxon>Basidiomycota</taxon>
        <taxon>Agaricomycotina</taxon>
        <taxon>Agaricomycetes</taxon>
        <taxon>Polyporales</taxon>
        <taxon>Grifolaceae</taxon>
        <taxon>Grifola</taxon>
    </lineage>
</organism>
<sequence length="94" mass="10466">MDPQAMPPSRRRYRVRVLHEVVVVCKQVVDVVNGRADAILLCHGVCCLKTNPLNARGTLSDSDIANLEALQVNIESFGLTQQLTQPHLQLTRSF</sequence>
<evidence type="ECO:0000313" key="2">
    <source>
        <dbReference type="Proteomes" id="UP000092993"/>
    </source>
</evidence>
<name>A0A1C7MD05_GRIFR</name>
<keyword evidence="2" id="KW-1185">Reference proteome</keyword>
<evidence type="ECO:0000313" key="1">
    <source>
        <dbReference type="EMBL" id="OBZ74269.1"/>
    </source>
</evidence>
<proteinExistence type="predicted"/>
<dbReference type="AlphaFoldDB" id="A0A1C7MD05"/>
<gene>
    <name evidence="1" type="ORF">A0H81_05041</name>
</gene>
<comment type="caution">
    <text evidence="1">The sequence shown here is derived from an EMBL/GenBank/DDBJ whole genome shotgun (WGS) entry which is preliminary data.</text>
</comment>
<reference evidence="1 2" key="1">
    <citation type="submission" date="2016-03" db="EMBL/GenBank/DDBJ databases">
        <title>Whole genome sequencing of Grifola frondosa 9006-11.</title>
        <authorList>
            <person name="Min B."/>
            <person name="Park H."/>
            <person name="Kim J.-G."/>
            <person name="Cho H."/>
            <person name="Oh Y.-L."/>
            <person name="Kong W.-S."/>
            <person name="Choi I.-G."/>
        </authorList>
    </citation>
    <scope>NUCLEOTIDE SEQUENCE [LARGE SCALE GENOMIC DNA]</scope>
    <source>
        <strain evidence="1 2">9006-11</strain>
    </source>
</reference>
<accession>A0A1C7MD05</accession>